<proteinExistence type="predicted"/>
<name>A0A133XQP7_9ACTN</name>
<keyword evidence="2" id="KW-1185">Reference proteome</keyword>
<comment type="caution">
    <text evidence="1">The sequence shown here is derived from an EMBL/GenBank/DDBJ whole genome shotgun (WGS) entry which is preliminary data.</text>
</comment>
<evidence type="ECO:0000313" key="2">
    <source>
        <dbReference type="Proteomes" id="UP000070675"/>
    </source>
</evidence>
<evidence type="ECO:0000313" key="1">
    <source>
        <dbReference type="EMBL" id="KXB33266.1"/>
    </source>
</evidence>
<organism evidence="1 2">
    <name type="scientific">Atopobium deltae</name>
    <dbReference type="NCBI Taxonomy" id="1393034"/>
    <lineage>
        <taxon>Bacteria</taxon>
        <taxon>Bacillati</taxon>
        <taxon>Actinomycetota</taxon>
        <taxon>Coriobacteriia</taxon>
        <taxon>Coriobacteriales</taxon>
        <taxon>Atopobiaceae</taxon>
        <taxon>Atopobium</taxon>
    </lineage>
</organism>
<gene>
    <name evidence="1" type="ORF">HMPREF3192_01238</name>
</gene>
<dbReference type="RefSeq" id="WP_066306203.1">
    <property type="nucleotide sequence ID" value="NZ_KQ959516.1"/>
</dbReference>
<dbReference type="Proteomes" id="UP000070675">
    <property type="component" value="Unassembled WGS sequence"/>
</dbReference>
<sequence length="59" mass="6865">MFLVYALLLAPTVSPASFWTINNLSIHYVIPSTTIVDRFVFDRRGAYKPYDILIWTIFP</sequence>
<accession>A0A133XQP7</accession>
<dbReference type="AlphaFoldDB" id="A0A133XQP7"/>
<protein>
    <submittedName>
        <fullName evidence="1">Uncharacterized protein</fullName>
    </submittedName>
</protein>
<reference evidence="2" key="1">
    <citation type="submission" date="2016-01" db="EMBL/GenBank/DDBJ databases">
        <authorList>
            <person name="Mitreva M."/>
            <person name="Pepin K.H."/>
            <person name="Mihindukulasuriya K.A."/>
            <person name="Fulton R."/>
            <person name="Fronick C."/>
            <person name="O'Laughlin M."/>
            <person name="Miner T."/>
            <person name="Herter B."/>
            <person name="Rosa B.A."/>
            <person name="Cordes M."/>
            <person name="Tomlinson C."/>
            <person name="Wollam A."/>
            <person name="Palsikar V.B."/>
            <person name="Mardis E.R."/>
            <person name="Wilson R.K."/>
        </authorList>
    </citation>
    <scope>NUCLEOTIDE SEQUENCE [LARGE SCALE GENOMIC DNA]</scope>
    <source>
        <strain evidence="2">DNF00019</strain>
    </source>
</reference>
<dbReference type="OrthoDB" id="9809977at2"/>
<dbReference type="PATRIC" id="fig|1393034.3.peg.1207"/>
<dbReference type="EMBL" id="LSCR01000040">
    <property type="protein sequence ID" value="KXB33266.1"/>
    <property type="molecule type" value="Genomic_DNA"/>
</dbReference>